<gene>
    <name evidence="1" type="ORF">SRM_p84047</name>
</gene>
<organism evidence="1 2">
    <name type="scientific">Salinibacter ruber (strain M8)</name>
    <dbReference type="NCBI Taxonomy" id="761659"/>
    <lineage>
        <taxon>Bacteria</taxon>
        <taxon>Pseudomonadati</taxon>
        <taxon>Rhodothermota</taxon>
        <taxon>Rhodothermia</taxon>
        <taxon>Rhodothermales</taxon>
        <taxon>Salinibacteraceae</taxon>
        <taxon>Salinibacter</taxon>
    </lineage>
</organism>
<evidence type="ECO:0008006" key="3">
    <source>
        <dbReference type="Google" id="ProtNLM"/>
    </source>
</evidence>
<geneLocation type="plasmid" evidence="1 2">
    <name>pSR84</name>
</geneLocation>
<dbReference type="HOGENOM" id="CLU_206349_0_0_10"/>
<protein>
    <recommendedName>
        <fullName evidence="3">Transposase</fullName>
    </recommendedName>
</protein>
<dbReference type="AlphaFoldDB" id="D6CW24"/>
<sequence length="60" mass="6799">MNQTNNQDRTAMASIEIEIDEQKIHELLQGDRGMAVLLEPILNQILQAEMTEHLKAKPGE</sequence>
<reference evidence="2" key="2">
    <citation type="submission" date="2010-04" db="EMBL/GenBank/DDBJ databases">
        <title>Genome sequence of Salinibacter ruber M8.</title>
        <authorList>
            <consortium name="Genoscope"/>
        </authorList>
    </citation>
    <scope>NUCLEOTIDE SEQUENCE [LARGE SCALE GENOMIC DNA]</scope>
    <source>
        <strain evidence="2">M8</strain>
        <plasmid evidence="2">pSR84</plasmid>
    </source>
</reference>
<accession>D6CW24</accession>
<evidence type="ECO:0000313" key="2">
    <source>
        <dbReference type="Proteomes" id="UP000000933"/>
    </source>
</evidence>
<evidence type="ECO:0000313" key="1">
    <source>
        <dbReference type="EMBL" id="CBH22853.1"/>
    </source>
</evidence>
<keyword evidence="1" id="KW-0614">Plasmid</keyword>
<dbReference type="Proteomes" id="UP000000933">
    <property type="component" value="Plasmid pSR84"/>
</dbReference>
<proteinExistence type="predicted"/>
<name>D6CW24_SALRM</name>
<reference evidence="1 2" key="1">
    <citation type="journal article" date="2010" name="ISME J.">
        <title>Fine-scale evolution: genomic, phenotypic and ecological differentiation in two coexisting Salinibacter ruber strains.</title>
        <authorList>
            <person name="Pena A."/>
            <person name="Teeling H."/>
            <person name="Huerta-Cepas J."/>
            <person name="Santos F."/>
            <person name="Yarza P."/>
            <person name="Brito-Echeverria J."/>
            <person name="Lucio M."/>
            <person name="Schmitt-Kopplin P."/>
            <person name="Meseguer I."/>
            <person name="Schenowitz C."/>
            <person name="Dossat C."/>
            <person name="Barbe V."/>
            <person name="Dopazo J."/>
            <person name="Rossello-Mora R."/>
            <person name="Schuler M."/>
            <person name="Glockner F.O."/>
            <person name="Amann R."/>
            <person name="Gabaldon T."/>
            <person name="Anton J."/>
        </authorList>
    </citation>
    <scope>NUCLEOTIDE SEQUENCE [LARGE SCALE GENOMIC DNA]</scope>
    <source>
        <strain evidence="1 2">M8</strain>
        <plasmid evidence="2">pSR84</plasmid>
    </source>
</reference>
<dbReference type="EMBL" id="FP565813">
    <property type="protein sequence ID" value="CBH22853.1"/>
    <property type="molecule type" value="Genomic_DNA"/>
</dbReference>
<dbReference type="KEGG" id="srm:SRM_p84047"/>